<keyword evidence="9" id="KW-0378">Hydrolase</keyword>
<evidence type="ECO:0000256" key="10">
    <source>
        <dbReference type="ARBA" id="ARBA00023242"/>
    </source>
</evidence>
<proteinExistence type="inferred from homology"/>
<evidence type="ECO:0000256" key="1">
    <source>
        <dbReference type="ARBA" id="ARBA00001968"/>
    </source>
</evidence>
<dbReference type="Ensembl" id="ENSSANT00000017578.1">
    <property type="protein sequence ID" value="ENSSANP00000016465.1"/>
    <property type="gene ID" value="ENSSANG00000008691.1"/>
</dbReference>
<evidence type="ECO:0000256" key="5">
    <source>
        <dbReference type="ARBA" id="ARBA00015519"/>
    </source>
</evidence>
<accession>A0A671LDZ5</accession>
<dbReference type="AlphaFoldDB" id="A0A671LDZ5"/>
<reference evidence="15" key="1">
    <citation type="submission" date="2025-08" db="UniProtKB">
        <authorList>
            <consortium name="Ensembl"/>
        </authorList>
    </citation>
    <scope>IDENTIFICATION</scope>
</reference>
<dbReference type="GO" id="GO:0005634">
    <property type="term" value="C:nucleus"/>
    <property type="evidence" value="ECO:0007669"/>
    <property type="project" value="UniProtKB-SubCell"/>
</dbReference>
<evidence type="ECO:0000313" key="16">
    <source>
        <dbReference type="Proteomes" id="UP000472260"/>
    </source>
</evidence>
<sequence length="354" mass="40092">MLISFNLFSCSLLLTSNRRRLRTFQEQKNVLELYDDRELIKRYRLDRQGILIVTDLVRNSITAQTLRNNALTAELKVIMTLRFLATGKMQQCTSDDLGPSQSTVSRVLNSTIAALTTPYIVRQFIDFPTDLQTLRQKQEAFMRIAGFPGVVGAIDGTHIHIISPTVNDEAYVNRKGFHSINVQVVFDAACKILDLVPKWPGSTHDSRVLFESGLTGLFEQNYVRPGCHLVGGSGYPLKRWLLTPYRRPQGEQQLNYNSHKATRAEVERGIGQLKRRFHVLHGEIRQSPERANRIIMACSILHNICKARNIQLLDDDDDSDDDYDGNDNSTIDPTLQSGSSRESIRDCCANLHFG</sequence>
<evidence type="ECO:0000256" key="12">
    <source>
        <dbReference type="ARBA" id="ARBA00045850"/>
    </source>
</evidence>
<dbReference type="InterPro" id="IPR026103">
    <property type="entry name" value="HARBI1_animal"/>
</dbReference>
<name>A0A671LDZ5_9TELE</name>
<evidence type="ECO:0000256" key="8">
    <source>
        <dbReference type="ARBA" id="ARBA00022723"/>
    </source>
</evidence>
<dbReference type="PANTHER" id="PTHR22930:SF286">
    <property type="entry name" value="NUCLEASE HARBI1"/>
    <property type="match status" value="1"/>
</dbReference>
<evidence type="ECO:0000256" key="7">
    <source>
        <dbReference type="ARBA" id="ARBA00022722"/>
    </source>
</evidence>
<keyword evidence="10" id="KW-0539">Nucleus</keyword>
<evidence type="ECO:0000256" key="9">
    <source>
        <dbReference type="ARBA" id="ARBA00022801"/>
    </source>
</evidence>
<dbReference type="GO" id="GO:0016787">
    <property type="term" value="F:hydrolase activity"/>
    <property type="evidence" value="ECO:0007669"/>
    <property type="project" value="UniProtKB-KW"/>
</dbReference>
<evidence type="ECO:0000259" key="14">
    <source>
        <dbReference type="Pfam" id="PF13359"/>
    </source>
</evidence>
<comment type="function">
    <text evidence="12">Transposase-derived protein that may have nuclease activity. Does not have transposase activity.</text>
</comment>
<evidence type="ECO:0000256" key="6">
    <source>
        <dbReference type="ARBA" id="ARBA00022490"/>
    </source>
</evidence>
<dbReference type="GO" id="GO:0046872">
    <property type="term" value="F:metal ion binding"/>
    <property type="evidence" value="ECO:0007669"/>
    <property type="project" value="UniProtKB-KW"/>
</dbReference>
<dbReference type="InterPro" id="IPR045249">
    <property type="entry name" value="HARBI1-like"/>
</dbReference>
<dbReference type="PANTHER" id="PTHR22930">
    <property type="match status" value="1"/>
</dbReference>
<dbReference type="GO" id="GO:0005737">
    <property type="term" value="C:cytoplasm"/>
    <property type="evidence" value="ECO:0007669"/>
    <property type="project" value="UniProtKB-SubCell"/>
</dbReference>
<evidence type="ECO:0000256" key="2">
    <source>
        <dbReference type="ARBA" id="ARBA00004123"/>
    </source>
</evidence>
<protein>
    <recommendedName>
        <fullName evidence="5">Putative nuclease HARBI1</fullName>
    </recommendedName>
    <alternativeName>
        <fullName evidence="11">Harbinger transposase-derived nuclease</fullName>
    </alternativeName>
</protein>
<feature type="domain" description="DDE Tnp4" evidence="14">
    <location>
        <begin position="154"/>
        <end position="303"/>
    </location>
</feature>
<keyword evidence="8" id="KW-0479">Metal-binding</keyword>
<feature type="compositionally biased region" description="Polar residues" evidence="13">
    <location>
        <begin position="330"/>
        <end position="341"/>
    </location>
</feature>
<comment type="similarity">
    <text evidence="4">Belongs to the HARBI1 family.</text>
</comment>
<organism evidence="15 16">
    <name type="scientific">Sinocyclocheilus anshuiensis</name>
    <dbReference type="NCBI Taxonomy" id="1608454"/>
    <lineage>
        <taxon>Eukaryota</taxon>
        <taxon>Metazoa</taxon>
        <taxon>Chordata</taxon>
        <taxon>Craniata</taxon>
        <taxon>Vertebrata</taxon>
        <taxon>Euteleostomi</taxon>
        <taxon>Actinopterygii</taxon>
        <taxon>Neopterygii</taxon>
        <taxon>Teleostei</taxon>
        <taxon>Ostariophysi</taxon>
        <taxon>Cypriniformes</taxon>
        <taxon>Cyprinidae</taxon>
        <taxon>Cyprininae</taxon>
        <taxon>Sinocyclocheilus</taxon>
    </lineage>
</organism>
<dbReference type="PRINTS" id="PR02086">
    <property type="entry name" value="PUTNUCHARBI1"/>
</dbReference>
<keyword evidence="16" id="KW-1185">Reference proteome</keyword>
<reference evidence="15" key="2">
    <citation type="submission" date="2025-09" db="UniProtKB">
        <authorList>
            <consortium name="Ensembl"/>
        </authorList>
    </citation>
    <scope>IDENTIFICATION</scope>
</reference>
<keyword evidence="7" id="KW-0540">Nuclease</keyword>
<dbReference type="GO" id="GO:0004518">
    <property type="term" value="F:nuclease activity"/>
    <property type="evidence" value="ECO:0007669"/>
    <property type="project" value="UniProtKB-KW"/>
</dbReference>
<keyword evidence="6" id="KW-0963">Cytoplasm</keyword>
<feature type="region of interest" description="Disordered" evidence="13">
    <location>
        <begin position="318"/>
        <end position="342"/>
    </location>
</feature>
<evidence type="ECO:0000313" key="15">
    <source>
        <dbReference type="Ensembl" id="ENSSANP00000016465.1"/>
    </source>
</evidence>
<evidence type="ECO:0000256" key="3">
    <source>
        <dbReference type="ARBA" id="ARBA00004496"/>
    </source>
</evidence>
<dbReference type="Pfam" id="PF13359">
    <property type="entry name" value="DDE_Tnp_4"/>
    <property type="match status" value="1"/>
</dbReference>
<evidence type="ECO:0000256" key="4">
    <source>
        <dbReference type="ARBA" id="ARBA00006958"/>
    </source>
</evidence>
<evidence type="ECO:0000256" key="11">
    <source>
        <dbReference type="ARBA" id="ARBA00030126"/>
    </source>
</evidence>
<evidence type="ECO:0000256" key="13">
    <source>
        <dbReference type="SAM" id="MobiDB-lite"/>
    </source>
</evidence>
<dbReference type="Proteomes" id="UP000472260">
    <property type="component" value="Unassembled WGS sequence"/>
</dbReference>
<comment type="subcellular location">
    <subcellularLocation>
        <location evidence="3">Cytoplasm</location>
    </subcellularLocation>
    <subcellularLocation>
        <location evidence="2">Nucleus</location>
    </subcellularLocation>
</comment>
<dbReference type="InterPro" id="IPR027806">
    <property type="entry name" value="HARBI1_dom"/>
</dbReference>
<comment type="cofactor">
    <cofactor evidence="1">
        <name>a divalent metal cation</name>
        <dbReference type="ChEBI" id="CHEBI:60240"/>
    </cofactor>
</comment>